<accession>A0A8S1EDE2</accession>
<name>A0A8S1EDE2_9PELO</name>
<comment type="caution">
    <text evidence="2">The sequence shown here is derived from an EMBL/GenBank/DDBJ whole genome shotgun (WGS) entry which is preliminary data.</text>
</comment>
<feature type="signal peptide" evidence="1">
    <location>
        <begin position="1"/>
        <end position="18"/>
    </location>
</feature>
<reference evidence="2 3" key="1">
    <citation type="submission" date="2020-04" db="EMBL/GenBank/DDBJ databases">
        <authorList>
            <person name="Laetsch R D."/>
            <person name="Stevens L."/>
            <person name="Kumar S."/>
            <person name="Blaxter L. M."/>
        </authorList>
    </citation>
    <scope>NUCLEOTIDE SEQUENCE [LARGE SCALE GENOMIC DNA]</scope>
</reference>
<evidence type="ECO:0000313" key="3">
    <source>
        <dbReference type="Proteomes" id="UP000494206"/>
    </source>
</evidence>
<sequence>MNSTILILLVFLVSLVMSQHIFVEDNEYSIGILNVLKRILDDADDGSHESSGDFDPFKYQEEQEQLEYLNYK</sequence>
<dbReference type="EMBL" id="CADEPM010000001">
    <property type="protein sequence ID" value="CAB3398794.1"/>
    <property type="molecule type" value="Genomic_DNA"/>
</dbReference>
<keyword evidence="1" id="KW-0732">Signal</keyword>
<keyword evidence="3" id="KW-1185">Reference proteome</keyword>
<proteinExistence type="predicted"/>
<dbReference type="Proteomes" id="UP000494206">
    <property type="component" value="Unassembled WGS sequence"/>
</dbReference>
<dbReference type="AlphaFoldDB" id="A0A8S1EDE2"/>
<evidence type="ECO:0000313" key="2">
    <source>
        <dbReference type="EMBL" id="CAB3398794.1"/>
    </source>
</evidence>
<gene>
    <name evidence="2" type="ORF">CBOVIS_LOCUS2032</name>
</gene>
<evidence type="ECO:0000256" key="1">
    <source>
        <dbReference type="SAM" id="SignalP"/>
    </source>
</evidence>
<organism evidence="2 3">
    <name type="scientific">Caenorhabditis bovis</name>
    <dbReference type="NCBI Taxonomy" id="2654633"/>
    <lineage>
        <taxon>Eukaryota</taxon>
        <taxon>Metazoa</taxon>
        <taxon>Ecdysozoa</taxon>
        <taxon>Nematoda</taxon>
        <taxon>Chromadorea</taxon>
        <taxon>Rhabditida</taxon>
        <taxon>Rhabditina</taxon>
        <taxon>Rhabditomorpha</taxon>
        <taxon>Rhabditoidea</taxon>
        <taxon>Rhabditidae</taxon>
        <taxon>Peloderinae</taxon>
        <taxon>Caenorhabditis</taxon>
    </lineage>
</organism>
<feature type="chain" id="PRO_5035806604" evidence="1">
    <location>
        <begin position="19"/>
        <end position="72"/>
    </location>
</feature>
<protein>
    <submittedName>
        <fullName evidence="2">Uncharacterized protein</fullName>
    </submittedName>
</protein>